<evidence type="ECO:0000313" key="2">
    <source>
        <dbReference type="EMBL" id="CAD6245110.1"/>
    </source>
</evidence>
<organism evidence="2 3">
    <name type="scientific">Miscanthus lutarioriparius</name>
    <dbReference type="NCBI Taxonomy" id="422564"/>
    <lineage>
        <taxon>Eukaryota</taxon>
        <taxon>Viridiplantae</taxon>
        <taxon>Streptophyta</taxon>
        <taxon>Embryophyta</taxon>
        <taxon>Tracheophyta</taxon>
        <taxon>Spermatophyta</taxon>
        <taxon>Magnoliopsida</taxon>
        <taxon>Liliopsida</taxon>
        <taxon>Poales</taxon>
        <taxon>Poaceae</taxon>
        <taxon>PACMAD clade</taxon>
        <taxon>Panicoideae</taxon>
        <taxon>Andropogonodae</taxon>
        <taxon>Andropogoneae</taxon>
        <taxon>Saccharinae</taxon>
        <taxon>Miscanthus</taxon>
    </lineage>
</organism>
<reference evidence="2" key="1">
    <citation type="submission" date="2020-10" db="EMBL/GenBank/DDBJ databases">
        <authorList>
            <person name="Han B."/>
            <person name="Lu T."/>
            <person name="Zhao Q."/>
            <person name="Huang X."/>
            <person name="Zhao Y."/>
        </authorList>
    </citation>
    <scope>NUCLEOTIDE SEQUENCE</scope>
</reference>
<proteinExistence type="predicted"/>
<feature type="region of interest" description="Disordered" evidence="1">
    <location>
        <begin position="140"/>
        <end position="222"/>
    </location>
</feature>
<dbReference type="AlphaFoldDB" id="A0A811PHC8"/>
<keyword evidence="3" id="KW-1185">Reference proteome</keyword>
<accession>A0A811PHC8</accession>
<sequence>MLGKYKVCDGLNEQAAPESHSCNLILHDKISEAHSLSDQNIGKNKVDIQKRSCKNKIQTSKPLGKRERNIMPIRRITVSVDLQLLRAFLLSASDGNGFARRTARPDPGVADSKLEGDRRSSTIHGASDCREDGFRVVEAGGEQPCRRPRARGELSRLFGDNPKHAISDGEPTIEHPDPDPKLGSGKKVTDPAHWGQPRTRRRLGNLATAAKPSTGAPDTPLRIRLRSQEEALLDSSNREFKKGEYQSSVRKYSTDSNKIVDGAKHSYQGFRGGQSNSDDKRNSETSKPKSPEDKLSALKAFTRAKGLCFKCGEKWSPTHKCPTSVSHHALEEIWQMLGDGDDAVHSVTEEGTKDSGDDLMAISLQAVNGIERTKTIWFRGFVAGSHSFANQSLVEGLPGQKLLDKPVRVRVANGNEIPCTHELPDFIWSVQGHTFKMKPRLKNLFLLRFGPSSVSISQFFNLYQTFLPREKRITPFLYCQELNPSGTGLIDIIHFRRMK</sequence>
<feature type="compositionally biased region" description="Basic and acidic residues" evidence="1">
    <location>
        <begin position="161"/>
        <end position="180"/>
    </location>
</feature>
<dbReference type="OrthoDB" id="694469at2759"/>
<evidence type="ECO:0000256" key="1">
    <source>
        <dbReference type="SAM" id="MobiDB-lite"/>
    </source>
</evidence>
<comment type="caution">
    <text evidence="2">The sequence shown here is derived from an EMBL/GenBank/DDBJ whole genome shotgun (WGS) entry which is preliminary data.</text>
</comment>
<feature type="compositionally biased region" description="Basic and acidic residues" evidence="1">
    <location>
        <begin position="277"/>
        <end position="293"/>
    </location>
</feature>
<dbReference type="Proteomes" id="UP000604825">
    <property type="component" value="Unassembled WGS sequence"/>
</dbReference>
<dbReference type="EMBL" id="CAJGYO010000007">
    <property type="protein sequence ID" value="CAD6245110.1"/>
    <property type="molecule type" value="Genomic_DNA"/>
</dbReference>
<protein>
    <submittedName>
        <fullName evidence="2">Uncharacterized protein</fullName>
    </submittedName>
</protein>
<gene>
    <name evidence="2" type="ORF">NCGR_LOCUS29574</name>
</gene>
<feature type="region of interest" description="Disordered" evidence="1">
    <location>
        <begin position="99"/>
        <end position="126"/>
    </location>
</feature>
<feature type="region of interest" description="Disordered" evidence="1">
    <location>
        <begin position="265"/>
        <end position="293"/>
    </location>
</feature>
<name>A0A811PHC8_9POAL</name>
<evidence type="ECO:0000313" key="3">
    <source>
        <dbReference type="Proteomes" id="UP000604825"/>
    </source>
</evidence>